<keyword evidence="3" id="KW-1003">Cell membrane</keyword>
<comment type="subcellular location">
    <subcellularLocation>
        <location evidence="1">Cell membrane</location>
        <topology evidence="1">Multi-pass membrane protein</topology>
    </subcellularLocation>
</comment>
<dbReference type="GO" id="GO:0005886">
    <property type="term" value="C:plasma membrane"/>
    <property type="evidence" value="ECO:0007669"/>
    <property type="project" value="UniProtKB-SubCell"/>
</dbReference>
<dbReference type="GeneID" id="46493388"/>
<evidence type="ECO:0000256" key="4">
    <source>
        <dbReference type="ARBA" id="ARBA00022692"/>
    </source>
</evidence>
<evidence type="ECO:0000256" key="3">
    <source>
        <dbReference type="ARBA" id="ARBA00022475"/>
    </source>
</evidence>
<dbReference type="CDD" id="cd06582">
    <property type="entry name" value="TM_PBP1_LivH_like"/>
    <property type="match status" value="1"/>
</dbReference>
<evidence type="ECO:0000256" key="9">
    <source>
        <dbReference type="SAM" id="Phobius"/>
    </source>
</evidence>
<feature type="transmembrane region" description="Helical" evidence="9">
    <location>
        <begin position="137"/>
        <end position="157"/>
    </location>
</feature>
<dbReference type="GO" id="GO:0022857">
    <property type="term" value="F:transmembrane transporter activity"/>
    <property type="evidence" value="ECO:0007669"/>
    <property type="project" value="InterPro"/>
</dbReference>
<evidence type="ECO:0000256" key="8">
    <source>
        <dbReference type="ARBA" id="ARBA00037998"/>
    </source>
</evidence>
<dbReference type="InterPro" id="IPR052157">
    <property type="entry name" value="BCAA_transport_permease"/>
</dbReference>
<dbReference type="AlphaFoldDB" id="A0A810BK40"/>
<feature type="transmembrane region" description="Helical" evidence="9">
    <location>
        <begin position="61"/>
        <end position="79"/>
    </location>
</feature>
<organism evidence="10">
    <name type="scientific">Bradyrhizobium diazoefficiens</name>
    <dbReference type="NCBI Taxonomy" id="1355477"/>
    <lineage>
        <taxon>Bacteria</taxon>
        <taxon>Pseudomonadati</taxon>
        <taxon>Pseudomonadota</taxon>
        <taxon>Alphaproteobacteria</taxon>
        <taxon>Hyphomicrobiales</taxon>
        <taxon>Nitrobacteraceae</taxon>
        <taxon>Bradyrhizobium</taxon>
    </lineage>
</organism>
<evidence type="ECO:0000313" key="10">
    <source>
        <dbReference type="EMBL" id="BCE76597.1"/>
    </source>
</evidence>
<keyword evidence="2" id="KW-0813">Transport</keyword>
<accession>A0A810BK40</accession>
<evidence type="ECO:0000256" key="6">
    <source>
        <dbReference type="ARBA" id="ARBA00022989"/>
    </source>
</evidence>
<keyword evidence="7 9" id="KW-0472">Membrane</keyword>
<reference evidence="10" key="1">
    <citation type="submission" date="2020-05" db="EMBL/GenBank/DDBJ databases">
        <title>Complete genome sequence of Bradyrhizobium diazoefficiens XF8 isolated from soybean nodule.</title>
        <authorList>
            <person name="Noda R."/>
            <person name="Kakizaki K."/>
            <person name="Minamisawa K."/>
        </authorList>
    </citation>
    <scope>NUCLEOTIDE SEQUENCE</scope>
    <source>
        <strain evidence="10">XF8</strain>
    </source>
</reference>
<dbReference type="PANTHER" id="PTHR11795:SF447">
    <property type="entry name" value="ABC TRANSPORTER PERMEASE PROTEIN"/>
    <property type="match status" value="1"/>
</dbReference>
<proteinExistence type="inferred from homology"/>
<dbReference type="GO" id="GO:0006865">
    <property type="term" value="P:amino acid transport"/>
    <property type="evidence" value="ECO:0007669"/>
    <property type="project" value="UniProtKB-KW"/>
</dbReference>
<gene>
    <name evidence="10" type="ORF">XF8B_67080</name>
</gene>
<dbReference type="PANTHER" id="PTHR11795">
    <property type="entry name" value="BRANCHED-CHAIN AMINO ACID TRANSPORT SYSTEM PERMEASE PROTEIN LIVH"/>
    <property type="match status" value="1"/>
</dbReference>
<feature type="transmembrane region" description="Helical" evidence="9">
    <location>
        <begin position="251"/>
        <end position="274"/>
    </location>
</feature>
<evidence type="ECO:0000256" key="2">
    <source>
        <dbReference type="ARBA" id="ARBA00022448"/>
    </source>
</evidence>
<keyword evidence="6 9" id="KW-1133">Transmembrane helix</keyword>
<name>A0A810BK40_9BRAD</name>
<evidence type="ECO:0000256" key="1">
    <source>
        <dbReference type="ARBA" id="ARBA00004651"/>
    </source>
</evidence>
<feature type="transmembrane region" description="Helical" evidence="9">
    <location>
        <begin position="12"/>
        <end position="32"/>
    </location>
</feature>
<comment type="similarity">
    <text evidence="8">Belongs to the binding-protein-dependent transport system permease family. LivHM subfamily.</text>
</comment>
<keyword evidence="4 9" id="KW-0812">Transmembrane</keyword>
<protein>
    <submittedName>
        <fullName evidence="10">Branched-chain amino acid ABC transporter permease</fullName>
    </submittedName>
</protein>
<dbReference type="Pfam" id="PF02653">
    <property type="entry name" value="BPD_transp_2"/>
    <property type="match status" value="1"/>
</dbReference>
<evidence type="ECO:0000256" key="7">
    <source>
        <dbReference type="ARBA" id="ARBA00023136"/>
    </source>
</evidence>
<sequence length="284" mass="30097">MEALLFTQGLNVIYEALILAILVLGLAVVMGLLNVLNIAHGEFIMIGAYAAYVVQRAGLPYLLAVPAAALVCGAIGFVVERCLIRPLHYEPFETLLATWGLGLLLRKCVELAFGRGYRSVEIPIGGSLSLFGESYPAYRLVLMAVAALVLAGLFIWYRRAPTGARIRAMVGNPVLAEAVGIQTRELARNTFVTGTALAGVAGVMVAPLTPVEPFMGLTFIVNSFFALVVGGMGTVSGLFAGATIIGGLQSVLSAAVSPTSAYLAMLLISILFLWQRPRGLFPRP</sequence>
<evidence type="ECO:0000256" key="5">
    <source>
        <dbReference type="ARBA" id="ARBA00022970"/>
    </source>
</evidence>
<dbReference type="RefSeq" id="WP_011089151.1">
    <property type="nucleotide sequence ID" value="NZ_CP032617.1"/>
</dbReference>
<feature type="transmembrane region" description="Helical" evidence="9">
    <location>
        <begin position="214"/>
        <end position="239"/>
    </location>
</feature>
<dbReference type="InterPro" id="IPR001851">
    <property type="entry name" value="ABC_transp_permease"/>
</dbReference>
<dbReference type="OMA" id="FIMEAFV"/>
<feature type="transmembrane region" description="Helical" evidence="9">
    <location>
        <begin position="190"/>
        <end position="208"/>
    </location>
</feature>
<keyword evidence="5" id="KW-0029">Amino-acid transport</keyword>
<dbReference type="EMBL" id="AP023097">
    <property type="protein sequence ID" value="BCE76597.1"/>
    <property type="molecule type" value="Genomic_DNA"/>
</dbReference>